<accession>A0ABT8X4T3</accession>
<evidence type="ECO:0000313" key="2">
    <source>
        <dbReference type="Proteomes" id="UP001176891"/>
    </source>
</evidence>
<keyword evidence="2" id="KW-1185">Reference proteome</keyword>
<proteinExistence type="predicted"/>
<protein>
    <submittedName>
        <fullName evidence="1">Uncharacterized protein</fullName>
    </submittedName>
</protein>
<dbReference type="RefSeq" id="WP_303283338.1">
    <property type="nucleotide sequence ID" value="NZ_BAABCZ010000004.1"/>
</dbReference>
<reference evidence="1" key="1">
    <citation type="submission" date="2023-07" db="EMBL/GenBank/DDBJ databases">
        <title>Two novel species in the genus Flavivirga.</title>
        <authorList>
            <person name="Kwon K."/>
        </authorList>
    </citation>
    <scope>NUCLEOTIDE SEQUENCE</scope>
    <source>
        <strain evidence="1">KACC 14157</strain>
    </source>
</reference>
<dbReference type="Proteomes" id="UP001176891">
    <property type="component" value="Unassembled WGS sequence"/>
</dbReference>
<comment type="caution">
    <text evidence="1">The sequence shown here is derived from an EMBL/GenBank/DDBJ whole genome shotgun (WGS) entry which is preliminary data.</text>
</comment>
<dbReference type="EMBL" id="JAUOEM010000005">
    <property type="protein sequence ID" value="MDO5988687.1"/>
    <property type="molecule type" value="Genomic_DNA"/>
</dbReference>
<gene>
    <name evidence="1" type="ORF">Q4Q39_14840</name>
</gene>
<name>A0ABT8X4T3_9FLAO</name>
<organism evidence="1 2">
    <name type="scientific">Flavivirga amylovorans</name>
    <dbReference type="NCBI Taxonomy" id="870486"/>
    <lineage>
        <taxon>Bacteria</taxon>
        <taxon>Pseudomonadati</taxon>
        <taxon>Bacteroidota</taxon>
        <taxon>Flavobacteriia</taxon>
        <taxon>Flavobacteriales</taxon>
        <taxon>Flavobacteriaceae</taxon>
        <taxon>Flavivirga</taxon>
    </lineage>
</organism>
<evidence type="ECO:0000313" key="1">
    <source>
        <dbReference type="EMBL" id="MDO5988687.1"/>
    </source>
</evidence>
<sequence length="52" mass="5824">MKDSTTITDTVLEQLFVIPTINTGKIEGQTSSQIIEGSPLTDENHHLYEHLQ</sequence>